<dbReference type="EMBL" id="LRVM01000001">
    <property type="protein sequence ID" value="KXL54023.1"/>
    <property type="molecule type" value="Genomic_DNA"/>
</dbReference>
<dbReference type="Proteomes" id="UP000070539">
    <property type="component" value="Unassembled WGS sequence"/>
</dbReference>
<proteinExistence type="inferred from homology"/>
<comment type="caution">
    <text evidence="1">Lacks conserved residue(s) required for the propagation of feature annotation.</text>
</comment>
<dbReference type="PROSITE" id="PS51892">
    <property type="entry name" value="SUBTILASE"/>
    <property type="match status" value="1"/>
</dbReference>
<dbReference type="Gene3D" id="3.40.50.200">
    <property type="entry name" value="Peptidase S8/S53 domain"/>
    <property type="match status" value="1"/>
</dbReference>
<dbReference type="STRING" id="36847.CLNEO_01190"/>
<comment type="caution">
    <text evidence="2">The sequence shown here is derived from an EMBL/GenBank/DDBJ whole genome shotgun (WGS) entry which is preliminary data.</text>
</comment>
<dbReference type="SUPFAM" id="SSF52743">
    <property type="entry name" value="Subtilisin-like"/>
    <property type="match status" value="1"/>
</dbReference>
<organism evidence="2 3">
    <name type="scientific">Anaerotignum neopropionicum</name>
    <dbReference type="NCBI Taxonomy" id="36847"/>
    <lineage>
        <taxon>Bacteria</taxon>
        <taxon>Bacillati</taxon>
        <taxon>Bacillota</taxon>
        <taxon>Clostridia</taxon>
        <taxon>Lachnospirales</taxon>
        <taxon>Anaerotignaceae</taxon>
        <taxon>Anaerotignum</taxon>
    </lineage>
</organism>
<keyword evidence="3" id="KW-1185">Reference proteome</keyword>
<keyword evidence="2" id="KW-0378">Hydrolase</keyword>
<dbReference type="InterPro" id="IPR036852">
    <property type="entry name" value="Peptidase_S8/S53_dom_sf"/>
</dbReference>
<accession>A0A136WHV1</accession>
<evidence type="ECO:0000313" key="2">
    <source>
        <dbReference type="EMBL" id="KXL54023.1"/>
    </source>
</evidence>
<comment type="similarity">
    <text evidence="1">Belongs to the peptidase S8 family.</text>
</comment>
<reference evidence="2 3" key="1">
    <citation type="submission" date="2016-01" db="EMBL/GenBank/DDBJ databases">
        <title>Genome sequence of Clostridium neopropionicum X4, DSM-3847.</title>
        <authorList>
            <person name="Poehlein A."/>
            <person name="Beck M.H."/>
            <person name="Bengelsdorf F.R."/>
            <person name="Daniel R."/>
            <person name="Duerre P."/>
        </authorList>
    </citation>
    <scope>NUCLEOTIDE SEQUENCE [LARGE SCALE GENOMIC DNA]</scope>
    <source>
        <strain evidence="2 3">DSM-3847</strain>
    </source>
</reference>
<gene>
    <name evidence="2" type="primary">aprX_1</name>
    <name evidence="2" type="ORF">CLNEO_01190</name>
</gene>
<evidence type="ECO:0000256" key="1">
    <source>
        <dbReference type="PROSITE-ProRule" id="PRU01240"/>
    </source>
</evidence>
<dbReference type="EC" id="3.4.21.-" evidence="2"/>
<evidence type="ECO:0000313" key="3">
    <source>
        <dbReference type="Proteomes" id="UP000070539"/>
    </source>
</evidence>
<dbReference type="AlphaFoldDB" id="A0A136WHV1"/>
<dbReference type="GO" id="GO:0004252">
    <property type="term" value="F:serine-type endopeptidase activity"/>
    <property type="evidence" value="ECO:0007669"/>
    <property type="project" value="InterPro"/>
</dbReference>
<name>A0A136WHV1_9FIRM</name>
<protein>
    <submittedName>
        <fullName evidence="2">Serine protease AprX</fullName>
        <ecNumber evidence="2">3.4.21.-</ecNumber>
    </submittedName>
</protein>
<sequence length="74" mass="8047">MSFPNYSSQRGEAKTSPEALLTGRGIGIAFLDTGISPVADFITPQNRIVAFRDFVSGKINPYDDNGHGTHDTYL</sequence>
<dbReference type="GO" id="GO:0006508">
    <property type="term" value="P:proteolysis"/>
    <property type="evidence" value="ECO:0007669"/>
    <property type="project" value="UniProtKB-KW"/>
</dbReference>
<keyword evidence="2" id="KW-0645">Protease</keyword>